<organism evidence="2 3">
    <name type="scientific">Virgisporangium ochraceum</name>
    <dbReference type="NCBI Taxonomy" id="65505"/>
    <lineage>
        <taxon>Bacteria</taxon>
        <taxon>Bacillati</taxon>
        <taxon>Actinomycetota</taxon>
        <taxon>Actinomycetes</taxon>
        <taxon>Micromonosporales</taxon>
        <taxon>Micromonosporaceae</taxon>
        <taxon>Virgisporangium</taxon>
    </lineage>
</organism>
<protein>
    <submittedName>
        <fullName evidence="2">Uncharacterized protein</fullName>
    </submittedName>
</protein>
<reference evidence="2" key="1">
    <citation type="submission" date="2021-01" db="EMBL/GenBank/DDBJ databases">
        <title>Whole genome shotgun sequence of Virgisporangium ochraceum NBRC 16418.</title>
        <authorList>
            <person name="Komaki H."/>
            <person name="Tamura T."/>
        </authorList>
    </citation>
    <scope>NUCLEOTIDE SEQUENCE</scope>
    <source>
        <strain evidence="2">NBRC 16418</strain>
    </source>
</reference>
<dbReference type="Proteomes" id="UP000635606">
    <property type="component" value="Unassembled WGS sequence"/>
</dbReference>
<gene>
    <name evidence="2" type="ORF">Voc01_089940</name>
</gene>
<proteinExistence type="predicted"/>
<feature type="transmembrane region" description="Helical" evidence="1">
    <location>
        <begin position="77"/>
        <end position="95"/>
    </location>
</feature>
<keyword evidence="3" id="KW-1185">Reference proteome</keyword>
<keyword evidence="1" id="KW-0472">Membrane</keyword>
<accession>A0A8J4A3Y7</accession>
<comment type="caution">
    <text evidence="2">The sequence shown here is derived from an EMBL/GenBank/DDBJ whole genome shotgun (WGS) entry which is preliminary data.</text>
</comment>
<keyword evidence="1" id="KW-1133">Transmembrane helix</keyword>
<evidence type="ECO:0000256" key="1">
    <source>
        <dbReference type="SAM" id="Phobius"/>
    </source>
</evidence>
<name>A0A8J4A3Y7_9ACTN</name>
<dbReference type="AlphaFoldDB" id="A0A8J4A3Y7"/>
<evidence type="ECO:0000313" key="2">
    <source>
        <dbReference type="EMBL" id="GIJ74077.1"/>
    </source>
</evidence>
<dbReference type="RefSeq" id="WP_203933886.1">
    <property type="nucleotide sequence ID" value="NZ_BOPH01000129.1"/>
</dbReference>
<dbReference type="EMBL" id="BOPH01000129">
    <property type="protein sequence ID" value="GIJ74077.1"/>
    <property type="molecule type" value="Genomic_DNA"/>
</dbReference>
<feature type="transmembrane region" description="Helical" evidence="1">
    <location>
        <begin position="101"/>
        <end position="120"/>
    </location>
</feature>
<evidence type="ECO:0000313" key="3">
    <source>
        <dbReference type="Proteomes" id="UP000635606"/>
    </source>
</evidence>
<keyword evidence="1" id="KW-0812">Transmembrane</keyword>
<sequence length="146" mass="16057">MRSIRWEEVGRPLSLAVTWAARSLRQPPAPQRKERLSIASDPTPAAIIQDHVVALIHAESIHISERHDTVMQGQERTLALVVTAVGATLAFAAGADYPEVYCALPIALSLIFTFTLHLYADAAAKIAYHEYLQTLINTAIWASRSN</sequence>